<organism evidence="1 2">
    <name type="scientific">Peribacillus glennii</name>
    <dbReference type="NCBI Taxonomy" id="2303991"/>
    <lineage>
        <taxon>Bacteria</taxon>
        <taxon>Bacillati</taxon>
        <taxon>Bacillota</taxon>
        <taxon>Bacilli</taxon>
        <taxon>Bacillales</taxon>
        <taxon>Bacillaceae</taxon>
        <taxon>Peribacillus</taxon>
    </lineage>
</organism>
<comment type="caution">
    <text evidence="1">The sequence shown here is derived from an EMBL/GenBank/DDBJ whole genome shotgun (WGS) entry which is preliminary data.</text>
</comment>
<proteinExistence type="predicted"/>
<keyword evidence="2" id="KW-1185">Reference proteome</keyword>
<dbReference type="AlphaFoldDB" id="A0A372L793"/>
<evidence type="ECO:0000313" key="1">
    <source>
        <dbReference type="EMBL" id="RFU61103.1"/>
    </source>
</evidence>
<name>A0A372L793_9BACI</name>
<accession>A0A372L793</accession>
<dbReference type="EMBL" id="QVTD01000017">
    <property type="protein sequence ID" value="RFU61103.1"/>
    <property type="molecule type" value="Genomic_DNA"/>
</dbReference>
<reference evidence="1 2" key="1">
    <citation type="submission" date="2018-08" db="EMBL/GenBank/DDBJ databases">
        <title>Bacillus chawlae sp. nov., Bacillus glennii sp. nov., and Bacillus saganii sp. nov. Isolated from the Vehicle Assembly Building at Kennedy Space Center where the Viking Spacecraft were Assembled.</title>
        <authorList>
            <person name="Seuylemezian A."/>
            <person name="Vaishampayan P."/>
        </authorList>
    </citation>
    <scope>NUCLEOTIDE SEQUENCE [LARGE SCALE GENOMIC DNA]</scope>
    <source>
        <strain evidence="1 2">V44-8</strain>
    </source>
</reference>
<protein>
    <submittedName>
        <fullName evidence="1">Uncharacterized protein</fullName>
    </submittedName>
</protein>
<dbReference type="Proteomes" id="UP000262939">
    <property type="component" value="Unassembled WGS sequence"/>
</dbReference>
<sequence length="63" mass="7067">MAKNPNKVITLELTSQAYIDAVLRAKKVLSGTTSDSSRPPRVRKRAVRIRANDPLVTNLIERH</sequence>
<evidence type="ECO:0000313" key="2">
    <source>
        <dbReference type="Proteomes" id="UP000262939"/>
    </source>
</evidence>
<gene>
    <name evidence="1" type="ORF">D0466_19150</name>
</gene>
<dbReference type="RefSeq" id="WP_117324137.1">
    <property type="nucleotide sequence ID" value="NZ_QVTD01000017.1"/>
</dbReference>